<evidence type="ECO:0000313" key="2">
    <source>
        <dbReference type="Proteomes" id="UP000292445"/>
    </source>
</evidence>
<dbReference type="PANTHER" id="PTHR42103:SF2">
    <property type="entry name" value="AB HYDROLASE-1 DOMAIN-CONTAINING PROTEIN"/>
    <property type="match status" value="1"/>
</dbReference>
<sequence length="219" mass="22673">MAISTEHLVLEGGAGAVDCALDIPEGGLEAARGWALVLHPHPLFGGTRDNKVVTTIARACVQQGLAALRPNFRGVGASAGEFDNGQGEAADMLGVVDQFRDRYPALAGGRFVLGGFSFGSAVASQVHAGCGPQSERGLDIAGLVLLGTAASRFSVASVPEDTLVVHGEQDDTVPLQSVMDWARPQGLPVTVIPGSGHFFHGNLVVVKRLVLAYLARVLG</sequence>
<name>A0A4Q7NLD4_9BURK</name>
<dbReference type="Gene3D" id="3.40.50.1820">
    <property type="entry name" value="alpha/beta hydrolase"/>
    <property type="match status" value="1"/>
</dbReference>
<protein>
    <recommendedName>
        <fullName evidence="3">Alpha/beta hydrolase</fullName>
    </recommendedName>
</protein>
<dbReference type="SUPFAM" id="SSF53474">
    <property type="entry name" value="alpha/beta-Hydrolases"/>
    <property type="match status" value="1"/>
</dbReference>
<comment type="caution">
    <text evidence="1">The sequence shown here is derived from an EMBL/GenBank/DDBJ whole genome shotgun (WGS) entry which is preliminary data.</text>
</comment>
<keyword evidence="2" id="KW-1185">Reference proteome</keyword>
<proteinExistence type="predicted"/>
<organism evidence="1 2">
    <name type="scientific">Pigmentiphaga kullae</name>
    <dbReference type="NCBI Taxonomy" id="151784"/>
    <lineage>
        <taxon>Bacteria</taxon>
        <taxon>Pseudomonadati</taxon>
        <taxon>Pseudomonadota</taxon>
        <taxon>Betaproteobacteria</taxon>
        <taxon>Burkholderiales</taxon>
        <taxon>Alcaligenaceae</taxon>
        <taxon>Pigmentiphaga</taxon>
    </lineage>
</organism>
<evidence type="ECO:0008006" key="3">
    <source>
        <dbReference type="Google" id="ProtNLM"/>
    </source>
</evidence>
<dbReference type="EMBL" id="SGXC01000001">
    <property type="protein sequence ID" value="RZS85746.1"/>
    <property type="molecule type" value="Genomic_DNA"/>
</dbReference>
<dbReference type="RefSeq" id="WP_130356908.1">
    <property type="nucleotide sequence ID" value="NZ_SGXC01000001.1"/>
</dbReference>
<dbReference type="AlphaFoldDB" id="A0A4Q7NLD4"/>
<dbReference type="OrthoDB" id="9800435at2"/>
<reference evidence="1 2" key="1">
    <citation type="submission" date="2019-02" db="EMBL/GenBank/DDBJ databases">
        <title>Genomic Encyclopedia of Type Strains, Phase IV (KMG-IV): sequencing the most valuable type-strain genomes for metagenomic binning, comparative biology and taxonomic classification.</title>
        <authorList>
            <person name="Goeker M."/>
        </authorList>
    </citation>
    <scope>NUCLEOTIDE SEQUENCE [LARGE SCALE GENOMIC DNA]</scope>
    <source>
        <strain evidence="1 2">K24</strain>
    </source>
</reference>
<accession>A0A4Q7NLD4</accession>
<dbReference type="InterPro" id="IPR029058">
    <property type="entry name" value="AB_hydrolase_fold"/>
</dbReference>
<dbReference type="Proteomes" id="UP000292445">
    <property type="component" value="Unassembled WGS sequence"/>
</dbReference>
<evidence type="ECO:0000313" key="1">
    <source>
        <dbReference type="EMBL" id="RZS85746.1"/>
    </source>
</evidence>
<dbReference type="PANTHER" id="PTHR42103">
    <property type="entry name" value="ALPHA/BETA-HYDROLASES SUPERFAMILY PROTEIN"/>
    <property type="match status" value="1"/>
</dbReference>
<gene>
    <name evidence="1" type="ORF">EV675_1776</name>
</gene>